<organism evidence="1 2">
    <name type="scientific">Prevotella bivia DNF00320</name>
    <dbReference type="NCBI Taxonomy" id="1401068"/>
    <lineage>
        <taxon>Bacteria</taxon>
        <taxon>Pseudomonadati</taxon>
        <taxon>Bacteroidota</taxon>
        <taxon>Bacteroidia</taxon>
        <taxon>Bacteroidales</taxon>
        <taxon>Prevotellaceae</taxon>
        <taxon>Prevotella</taxon>
    </lineage>
</organism>
<protein>
    <submittedName>
        <fullName evidence="1">Uncharacterized protein</fullName>
    </submittedName>
</protein>
<evidence type="ECO:0000313" key="2">
    <source>
        <dbReference type="Proteomes" id="UP000029525"/>
    </source>
</evidence>
<name>A0A096A7P2_9BACT</name>
<sequence length="94" mass="11218">MIATVSNYSIDIEHLEAIYMDERGGDWGYFVILVLKPTMQYVKNPETNEWELHHANTIIEQPCIDDESMEAKYEHWVKLWQKYKDSIHEGEDKE</sequence>
<dbReference type="AlphaFoldDB" id="A0A096A7P2"/>
<gene>
    <name evidence="1" type="ORF">HMPREF0647_10655</name>
</gene>
<dbReference type="Proteomes" id="UP000029525">
    <property type="component" value="Unassembled WGS sequence"/>
</dbReference>
<dbReference type="RefSeq" id="WP_036868655.1">
    <property type="nucleotide sequence ID" value="NZ_JRNQ01000104.1"/>
</dbReference>
<accession>A0A096A7P2</accession>
<comment type="caution">
    <text evidence="1">The sequence shown here is derived from an EMBL/GenBank/DDBJ whole genome shotgun (WGS) entry which is preliminary data.</text>
</comment>
<dbReference type="EMBL" id="JRNQ01000104">
    <property type="protein sequence ID" value="KGF43000.1"/>
    <property type="molecule type" value="Genomic_DNA"/>
</dbReference>
<proteinExistence type="predicted"/>
<evidence type="ECO:0000313" key="1">
    <source>
        <dbReference type="EMBL" id="KGF43000.1"/>
    </source>
</evidence>
<reference evidence="1 2" key="1">
    <citation type="submission" date="2014-07" db="EMBL/GenBank/DDBJ databases">
        <authorList>
            <person name="McCorrison J."/>
            <person name="Sanka R."/>
            <person name="Torralba M."/>
            <person name="Gillis M."/>
            <person name="Haft D.H."/>
            <person name="Methe B."/>
            <person name="Sutton G."/>
            <person name="Nelson K.E."/>
        </authorList>
    </citation>
    <scope>NUCLEOTIDE SEQUENCE [LARGE SCALE GENOMIC DNA]</scope>
    <source>
        <strain evidence="1 2">DNF00320</strain>
    </source>
</reference>
<dbReference type="OrthoDB" id="9789742at2"/>